<feature type="repeat" description="ANK" evidence="6">
    <location>
        <begin position="15"/>
        <end position="47"/>
    </location>
</feature>
<dbReference type="SMART" id="SM00248">
    <property type="entry name" value="ANK"/>
    <property type="match status" value="4"/>
</dbReference>
<keyword evidence="4" id="KW-0528">Neurotoxin</keyword>
<keyword evidence="5" id="KW-1053">Target membrane</keyword>
<evidence type="ECO:0000313" key="11">
    <source>
        <dbReference type="Proteomes" id="UP000015104"/>
    </source>
</evidence>
<feature type="compositionally biased region" description="Low complexity" evidence="8">
    <location>
        <begin position="183"/>
        <end position="198"/>
    </location>
</feature>
<feature type="compositionally biased region" description="Polar residues" evidence="8">
    <location>
        <begin position="199"/>
        <end position="210"/>
    </location>
</feature>
<dbReference type="GO" id="GO:0006887">
    <property type="term" value="P:exocytosis"/>
    <property type="evidence" value="ECO:0007669"/>
    <property type="project" value="UniProtKB-KW"/>
</dbReference>
<dbReference type="PROSITE" id="PS50105">
    <property type="entry name" value="SAM_DOMAIN"/>
    <property type="match status" value="1"/>
</dbReference>
<sequence length="435" mass="47881">MEVLPISYDYTNEMSPEMDLLAAASIGDLGLVHRLLQQGANVDLQNESGWTPLMYAAHYGHYNVVKMLIDYGANVNITEKIQGRTPLMLAASCGHTRCIEVLITLGAADIDMTDTQGHNAAYYAIHSGHGRNKIIAKLLKIQGKSRSSSSTNATSSTSASSSLVGSASRTRPLTKGRSDASPANGNSNGNNNANNNNSYSKHASNRGQNVTISSNKITSTTKPDIIISQENIRPIIEDSSPFSNGNGNNKKNDDSSTCDYYSPYLSLNREWSPLGGRQFTPSSPSSPFCVNNGFTPQLTIDGLMGKRRLPMSEQNDCSRSESRSPLPENLDSLLKRIGLPQYSQLFNSHGIDLYCFLTLNEADFEKIGITLLGHKQKLYMAQLRFRESVEIASTQEQFLADWLLSERENLKKENHELKMKLKGVESANNLMPLYN</sequence>
<dbReference type="GO" id="GO:0044231">
    <property type="term" value="C:host cell presynaptic membrane"/>
    <property type="evidence" value="ECO:0007669"/>
    <property type="project" value="UniProtKB-KW"/>
</dbReference>
<evidence type="ECO:0000256" key="4">
    <source>
        <dbReference type="ARBA" id="ARBA00023028"/>
    </source>
</evidence>
<dbReference type="OMA" id="RKDVHTQ"/>
<keyword evidence="2" id="KW-0268">Exocytosis</keyword>
<dbReference type="InterPro" id="IPR036770">
    <property type="entry name" value="Ankyrin_rpt-contain_sf"/>
</dbReference>
<dbReference type="InterPro" id="IPR039323">
    <property type="entry name" value="ANKRD_45/46/60"/>
</dbReference>
<reference evidence="10" key="2">
    <citation type="submission" date="2015-06" db="UniProtKB">
        <authorList>
            <consortium name="EnsemblMetazoa"/>
        </authorList>
    </citation>
    <scope>IDENTIFICATION</scope>
</reference>
<evidence type="ECO:0000259" key="9">
    <source>
        <dbReference type="PROSITE" id="PS50105"/>
    </source>
</evidence>
<dbReference type="Pfam" id="PF00536">
    <property type="entry name" value="SAM_1"/>
    <property type="match status" value="1"/>
</dbReference>
<evidence type="ECO:0000256" key="2">
    <source>
        <dbReference type="ARBA" id="ARBA00022483"/>
    </source>
</evidence>
<dbReference type="OrthoDB" id="426293at2759"/>
<name>T1JPL5_TETUR</name>
<dbReference type="KEGG" id="tut:107364216"/>
<gene>
    <name evidence="10" type="primary">107364216</name>
</gene>
<keyword evidence="5" id="KW-0472">Membrane</keyword>
<dbReference type="AlphaFoldDB" id="T1JPL5"/>
<feature type="compositionally biased region" description="Low complexity" evidence="8">
    <location>
        <begin position="145"/>
        <end position="171"/>
    </location>
</feature>
<reference evidence="11" key="1">
    <citation type="submission" date="2011-08" db="EMBL/GenBank/DDBJ databases">
        <authorList>
            <person name="Rombauts S."/>
        </authorList>
    </citation>
    <scope>NUCLEOTIDE SEQUENCE</scope>
    <source>
        <strain evidence="11">London</strain>
    </source>
</reference>
<feature type="repeat" description="ANK" evidence="6">
    <location>
        <begin position="48"/>
        <end position="80"/>
    </location>
</feature>
<dbReference type="STRING" id="32264.T1JPL5"/>
<dbReference type="GO" id="GO:0044218">
    <property type="term" value="C:other organism cell membrane"/>
    <property type="evidence" value="ECO:0007669"/>
    <property type="project" value="UniProtKB-KW"/>
</dbReference>
<feature type="repeat" description="ANK" evidence="6">
    <location>
        <begin position="82"/>
        <end position="107"/>
    </location>
</feature>
<accession>T1JPL5</accession>
<feature type="region of interest" description="Disordered" evidence="8">
    <location>
        <begin position="145"/>
        <end position="216"/>
    </location>
</feature>
<keyword evidence="4" id="KW-0800">Toxin</keyword>
<feature type="coiled-coil region" evidence="7">
    <location>
        <begin position="400"/>
        <end position="427"/>
    </location>
</feature>
<dbReference type="SUPFAM" id="SSF47769">
    <property type="entry name" value="SAM/Pointed domain"/>
    <property type="match status" value="1"/>
</dbReference>
<evidence type="ECO:0000256" key="1">
    <source>
        <dbReference type="ARBA" id="ARBA00004175"/>
    </source>
</evidence>
<dbReference type="eggNOG" id="KOG0504">
    <property type="taxonomic scope" value="Eukaryota"/>
</dbReference>
<dbReference type="PANTHER" id="PTHR22677:SF4">
    <property type="entry name" value="USHER SYNDROME TYPE-1G PROTEIN-LIKE PROTEIN"/>
    <property type="match status" value="1"/>
</dbReference>
<dbReference type="SMART" id="SM00454">
    <property type="entry name" value="SAM"/>
    <property type="match status" value="1"/>
</dbReference>
<dbReference type="InterPro" id="IPR001660">
    <property type="entry name" value="SAM"/>
</dbReference>
<comment type="subcellular location">
    <subcellularLocation>
        <location evidence="1">Target cell membrane</location>
    </subcellularLocation>
</comment>
<evidence type="ECO:0000313" key="10">
    <source>
        <dbReference type="EnsemblMetazoa" id="tetur01g00040.1"/>
    </source>
</evidence>
<evidence type="ECO:0000256" key="8">
    <source>
        <dbReference type="SAM" id="MobiDB-lite"/>
    </source>
</evidence>
<keyword evidence="4" id="KW-0638">Presynaptic neurotoxin</keyword>
<dbReference type="InterPro" id="IPR013761">
    <property type="entry name" value="SAM/pointed_sf"/>
</dbReference>
<feature type="domain" description="SAM" evidence="9">
    <location>
        <begin position="328"/>
        <end position="388"/>
    </location>
</feature>
<dbReference type="CDD" id="cd09487">
    <property type="entry name" value="SAM_superfamily"/>
    <property type="match status" value="1"/>
</dbReference>
<dbReference type="PANTHER" id="PTHR22677">
    <property type="entry name" value="ANKYRIN REPEAT DOMAIN-CONTAINING PROTEIN 60"/>
    <property type="match status" value="1"/>
</dbReference>
<dbReference type="SMR" id="T1JPL5"/>
<evidence type="ECO:0000256" key="7">
    <source>
        <dbReference type="SAM" id="Coils"/>
    </source>
</evidence>
<dbReference type="EMBL" id="CAEY01000428">
    <property type="status" value="NOT_ANNOTATED_CDS"/>
    <property type="molecule type" value="Genomic_DNA"/>
</dbReference>
<dbReference type="Gene3D" id="1.10.150.50">
    <property type="entry name" value="Transcription Factor, Ets-1"/>
    <property type="match status" value="1"/>
</dbReference>
<dbReference type="Gene3D" id="1.25.40.20">
    <property type="entry name" value="Ankyrin repeat-containing domain"/>
    <property type="match status" value="1"/>
</dbReference>
<protein>
    <recommendedName>
        <fullName evidence="9">SAM domain-containing protein</fullName>
    </recommendedName>
</protein>
<feature type="region of interest" description="Disordered" evidence="8">
    <location>
        <begin position="236"/>
        <end position="255"/>
    </location>
</feature>
<dbReference type="EnsemblMetazoa" id="tetur01g00040.1">
    <property type="protein sequence ID" value="tetur01g00040.1"/>
    <property type="gene ID" value="tetur01g00040"/>
</dbReference>
<dbReference type="Pfam" id="PF12796">
    <property type="entry name" value="Ank_2"/>
    <property type="match status" value="1"/>
</dbReference>
<dbReference type="InterPro" id="IPR002110">
    <property type="entry name" value="Ankyrin_rpt"/>
</dbReference>
<evidence type="ECO:0000256" key="6">
    <source>
        <dbReference type="PROSITE-ProRule" id="PRU00023"/>
    </source>
</evidence>
<keyword evidence="7" id="KW-0175">Coiled coil</keyword>
<organism evidence="10 11">
    <name type="scientific">Tetranychus urticae</name>
    <name type="common">Two-spotted spider mite</name>
    <dbReference type="NCBI Taxonomy" id="32264"/>
    <lineage>
        <taxon>Eukaryota</taxon>
        <taxon>Metazoa</taxon>
        <taxon>Ecdysozoa</taxon>
        <taxon>Arthropoda</taxon>
        <taxon>Chelicerata</taxon>
        <taxon>Arachnida</taxon>
        <taxon>Acari</taxon>
        <taxon>Acariformes</taxon>
        <taxon>Trombidiformes</taxon>
        <taxon>Prostigmata</taxon>
        <taxon>Eleutherengona</taxon>
        <taxon>Raphignathae</taxon>
        <taxon>Tetranychoidea</taxon>
        <taxon>Tetranychidae</taxon>
        <taxon>Tetranychus</taxon>
    </lineage>
</organism>
<evidence type="ECO:0000256" key="5">
    <source>
        <dbReference type="ARBA" id="ARBA00023298"/>
    </source>
</evidence>
<dbReference type="Proteomes" id="UP000015104">
    <property type="component" value="Unassembled WGS sequence"/>
</dbReference>
<dbReference type="PROSITE" id="PS50088">
    <property type="entry name" value="ANK_REPEAT"/>
    <property type="match status" value="3"/>
</dbReference>
<dbReference type="HOGENOM" id="CLU_630602_0_0_1"/>
<keyword evidence="11" id="KW-1185">Reference proteome</keyword>
<keyword evidence="3" id="KW-1052">Target cell membrane</keyword>
<dbReference type="PROSITE" id="PS50297">
    <property type="entry name" value="ANK_REP_REGION"/>
    <property type="match status" value="2"/>
</dbReference>
<proteinExistence type="predicted"/>
<evidence type="ECO:0000256" key="3">
    <source>
        <dbReference type="ARBA" id="ARBA00022537"/>
    </source>
</evidence>
<keyword evidence="6" id="KW-0040">ANK repeat</keyword>
<dbReference type="SUPFAM" id="SSF48403">
    <property type="entry name" value="Ankyrin repeat"/>
    <property type="match status" value="1"/>
</dbReference>